<organism evidence="1">
    <name type="scientific">Zea mays</name>
    <name type="common">Maize</name>
    <dbReference type="NCBI Taxonomy" id="4577"/>
    <lineage>
        <taxon>Eukaryota</taxon>
        <taxon>Viridiplantae</taxon>
        <taxon>Streptophyta</taxon>
        <taxon>Embryophyta</taxon>
        <taxon>Tracheophyta</taxon>
        <taxon>Spermatophyta</taxon>
        <taxon>Magnoliopsida</taxon>
        <taxon>Liliopsida</taxon>
        <taxon>Poales</taxon>
        <taxon>Poaceae</taxon>
        <taxon>PACMAD clade</taxon>
        <taxon>Panicoideae</taxon>
        <taxon>Andropogonodae</taxon>
        <taxon>Andropogoneae</taxon>
        <taxon>Tripsacinae</taxon>
        <taxon>Zea</taxon>
    </lineage>
</organism>
<dbReference type="AlphaFoldDB" id="C4IYV0"/>
<dbReference type="EMBL" id="BT083747">
    <property type="protein sequence ID" value="ACR34100.1"/>
    <property type="molecule type" value="mRNA"/>
</dbReference>
<proteinExistence type="evidence at transcript level"/>
<sequence length="35" mass="4259">MIQIEIQYCWISYLTLIRIFACSILTSDEHAKLRW</sequence>
<reference evidence="1" key="1">
    <citation type="journal article" date="2009" name="PLoS Genet.">
        <title>Sequencing, mapping, and analysis of 27,455 maize full-length cDNAs.</title>
        <authorList>
            <person name="Soderlund C."/>
            <person name="Descour A."/>
            <person name="Kudrna D."/>
            <person name="Bomhoff M."/>
            <person name="Boyd L."/>
            <person name="Currie J."/>
            <person name="Angelova A."/>
            <person name="Collura K."/>
            <person name="Wissotski M."/>
            <person name="Ashley E."/>
            <person name="Morrow D."/>
            <person name="Fernandes J."/>
            <person name="Walbot V."/>
            <person name="Yu Y."/>
        </authorList>
    </citation>
    <scope>NUCLEOTIDE SEQUENCE</scope>
    <source>
        <strain evidence="1">B73</strain>
    </source>
</reference>
<reference evidence="1" key="2">
    <citation type="submission" date="2012-06" db="EMBL/GenBank/DDBJ databases">
        <authorList>
            <person name="Yu Y."/>
            <person name="Currie J."/>
            <person name="Lomeli R."/>
            <person name="Angelova A."/>
            <person name="Collura K."/>
            <person name="Wissotski M."/>
            <person name="Campos D."/>
            <person name="Kudrna D."/>
            <person name="Golser W."/>
            <person name="Ashely E."/>
            <person name="Descour A."/>
            <person name="Fernandes J."/>
            <person name="Soderlund C."/>
            <person name="Walbot V."/>
        </authorList>
    </citation>
    <scope>NUCLEOTIDE SEQUENCE</scope>
    <source>
        <strain evidence="1">B73</strain>
    </source>
</reference>
<name>C4IYV0_MAIZE</name>
<accession>C4IYV0</accession>
<protein>
    <submittedName>
        <fullName evidence="1">Uncharacterized protein</fullName>
    </submittedName>
</protein>
<evidence type="ECO:0000313" key="1">
    <source>
        <dbReference type="EMBL" id="ACR34100.1"/>
    </source>
</evidence>